<dbReference type="AlphaFoldDB" id="A0A6J4HL56"/>
<feature type="domain" description="Glycosyltransferase 2-like" evidence="1">
    <location>
        <begin position="6"/>
        <end position="114"/>
    </location>
</feature>
<dbReference type="InterPro" id="IPR029044">
    <property type="entry name" value="Nucleotide-diphossugar_trans"/>
</dbReference>
<dbReference type="InterPro" id="IPR001173">
    <property type="entry name" value="Glyco_trans_2-like"/>
</dbReference>
<name>A0A6J4HL56_9ACTN</name>
<dbReference type="Gene3D" id="3.90.550.10">
    <property type="entry name" value="Spore Coat Polysaccharide Biosynthesis Protein SpsA, Chain A"/>
    <property type="match status" value="1"/>
</dbReference>
<protein>
    <recommendedName>
        <fullName evidence="1">Glycosyltransferase 2-like domain-containing protein</fullName>
    </recommendedName>
</protein>
<evidence type="ECO:0000259" key="1">
    <source>
        <dbReference type="Pfam" id="PF00535"/>
    </source>
</evidence>
<gene>
    <name evidence="2" type="ORF">AVDCRST_MAG76-956</name>
</gene>
<reference evidence="2" key="1">
    <citation type="submission" date="2020-02" db="EMBL/GenBank/DDBJ databases">
        <authorList>
            <person name="Meier V. D."/>
        </authorList>
    </citation>
    <scope>NUCLEOTIDE SEQUENCE</scope>
    <source>
        <strain evidence="2">AVDCRST_MAG76</strain>
    </source>
</reference>
<dbReference type="PANTHER" id="PTHR43685:SF12">
    <property type="entry name" value="GLYCOSYL TRANSFERASE FAMILY 2"/>
    <property type="match status" value="1"/>
</dbReference>
<dbReference type="InterPro" id="IPR050834">
    <property type="entry name" value="Glycosyltransf_2"/>
</dbReference>
<evidence type="ECO:0000313" key="2">
    <source>
        <dbReference type="EMBL" id="CAA9225677.1"/>
    </source>
</evidence>
<sequence>MTVELSVVIPAHNAAATIGEQLKALAQQRWDHPWEVLVIENGSSDGTAEQVEAHRSQLGDRLRLVRSERAGASFARNLGAAEAEADHIAFVDADDVVADGWLAAMGSALRHHAFATGPLELDRLNPRWLANSRGRTTGRVAPTFYGIFPYAHGCNMGAHRGLWHEVGGLDERIMATEEIELSLRMWLTGAPAAFVPEAVIHYRYRTQMHQLWRQGLSYGRWRPLVARRLIEAGRERPARLAGWRSWANLLRLLPGAGSAEGRALLAWTAGNRLGHVVGSVEHRTLLL</sequence>
<proteinExistence type="predicted"/>
<dbReference type="SUPFAM" id="SSF53448">
    <property type="entry name" value="Nucleotide-diphospho-sugar transferases"/>
    <property type="match status" value="1"/>
</dbReference>
<dbReference type="PANTHER" id="PTHR43685">
    <property type="entry name" value="GLYCOSYLTRANSFERASE"/>
    <property type="match status" value="1"/>
</dbReference>
<organism evidence="2">
    <name type="scientific">uncultured Acidimicrobiales bacterium</name>
    <dbReference type="NCBI Taxonomy" id="310071"/>
    <lineage>
        <taxon>Bacteria</taxon>
        <taxon>Bacillati</taxon>
        <taxon>Actinomycetota</taxon>
        <taxon>Acidimicrobiia</taxon>
        <taxon>Acidimicrobiales</taxon>
        <taxon>environmental samples</taxon>
    </lineage>
</organism>
<dbReference type="Pfam" id="PF00535">
    <property type="entry name" value="Glycos_transf_2"/>
    <property type="match status" value="1"/>
</dbReference>
<dbReference type="EMBL" id="CADCSZ010000055">
    <property type="protein sequence ID" value="CAA9225677.1"/>
    <property type="molecule type" value="Genomic_DNA"/>
</dbReference>
<accession>A0A6J4HL56</accession>